<evidence type="ECO:0000313" key="1">
    <source>
        <dbReference type="EMBL" id="MFD2141547.1"/>
    </source>
</evidence>
<reference evidence="2" key="1">
    <citation type="journal article" date="2019" name="Int. J. Syst. Evol. Microbiol.">
        <title>The Global Catalogue of Microorganisms (GCM) 10K type strain sequencing project: providing services to taxonomists for standard genome sequencing and annotation.</title>
        <authorList>
            <consortium name="The Broad Institute Genomics Platform"/>
            <consortium name="The Broad Institute Genome Sequencing Center for Infectious Disease"/>
            <person name="Wu L."/>
            <person name="Ma J."/>
        </authorList>
    </citation>
    <scope>NUCLEOTIDE SEQUENCE [LARGE SCALE GENOMIC DNA]</scope>
    <source>
        <strain evidence="2">CCM 7435</strain>
    </source>
</reference>
<comment type="caution">
    <text evidence="1">The sequence shown here is derived from an EMBL/GenBank/DDBJ whole genome shotgun (WGS) entry which is preliminary data.</text>
</comment>
<proteinExistence type="predicted"/>
<gene>
    <name evidence="1" type="ORF">ACFSNC_14140</name>
</gene>
<dbReference type="RefSeq" id="WP_213352763.1">
    <property type="nucleotide sequence ID" value="NZ_JAHBGB010000027.1"/>
</dbReference>
<evidence type="ECO:0000313" key="2">
    <source>
        <dbReference type="Proteomes" id="UP001597299"/>
    </source>
</evidence>
<dbReference type="EMBL" id="JBHUHD010000001">
    <property type="protein sequence ID" value="MFD2141547.1"/>
    <property type="molecule type" value="Genomic_DNA"/>
</dbReference>
<accession>A0ABW4YYU8</accession>
<evidence type="ECO:0008006" key="3">
    <source>
        <dbReference type="Google" id="ProtNLM"/>
    </source>
</evidence>
<organism evidence="1 2">
    <name type="scientific">Ancylobacter oerskovii</name>
    <dbReference type="NCBI Taxonomy" id="459519"/>
    <lineage>
        <taxon>Bacteria</taxon>
        <taxon>Pseudomonadati</taxon>
        <taxon>Pseudomonadota</taxon>
        <taxon>Alphaproteobacteria</taxon>
        <taxon>Hyphomicrobiales</taxon>
        <taxon>Xanthobacteraceae</taxon>
        <taxon>Ancylobacter</taxon>
    </lineage>
</organism>
<name>A0ABW4YYU8_9HYPH</name>
<dbReference type="Proteomes" id="UP001597299">
    <property type="component" value="Unassembled WGS sequence"/>
</dbReference>
<keyword evidence="2" id="KW-1185">Reference proteome</keyword>
<protein>
    <recommendedName>
        <fullName evidence="3">DUF4352 domain-containing protein</fullName>
    </recommendedName>
</protein>
<sequence length="182" mass="19718">MNHLASLVAVVLGGGMLGTMMNTLPGYDRSFQPFSVRADDSNFGQGRLFTAELGGLRSAEAISYTQYGKDVVRRTSATFLVVELAISAREESRQMEAIWLGATGRQYSQSARLENAPRTLSSVVFQPGLTDKALAMFELPEDEIVGGRLVLMARGNAVMDSAVYFVPPATAPEKQALLRVEP</sequence>